<dbReference type="Pfam" id="PF12730">
    <property type="entry name" value="ABC2_membrane_4"/>
    <property type="match status" value="1"/>
</dbReference>
<dbReference type="PANTHER" id="PTHR37305">
    <property type="entry name" value="INTEGRAL MEMBRANE PROTEIN-RELATED"/>
    <property type="match status" value="1"/>
</dbReference>
<feature type="transmembrane region" description="Helical" evidence="1">
    <location>
        <begin position="118"/>
        <end position="142"/>
    </location>
</feature>
<feature type="transmembrane region" description="Helical" evidence="1">
    <location>
        <begin position="241"/>
        <end position="261"/>
    </location>
</feature>
<gene>
    <name evidence="2" type="ORF">F7O44_04425</name>
</gene>
<keyword evidence="3" id="KW-1185">Reference proteome</keyword>
<organism evidence="2 3">
    <name type="scientific">Phytoactinopolyspora mesophila</name>
    <dbReference type="NCBI Taxonomy" id="2650750"/>
    <lineage>
        <taxon>Bacteria</taxon>
        <taxon>Bacillati</taxon>
        <taxon>Actinomycetota</taxon>
        <taxon>Actinomycetes</taxon>
        <taxon>Jiangellales</taxon>
        <taxon>Jiangellaceae</taxon>
        <taxon>Phytoactinopolyspora</taxon>
    </lineage>
</organism>
<dbReference type="AlphaFoldDB" id="A0A7K3LZ48"/>
<sequence length="270" mass="28090">MLSTSLAASELGMVLRRRRNVIMLAVLAAAPVIVGVALRLSSSPGGPARGLLAEVSSNGLFLGFSALILLTPFFMPLTMAVVSGDSIAGESASGTLRYLLTVPVARGRVLAVKYTSSVVFGVVAAVVVVTSGMVTGALLFPVGDVTLLSGQTIGLLETGWRGIIMAGYAALMLAGLAAIGVFISTLTEVPTTAMASTAAVPVISQILGAIPQLSGLHPWLLTDTWRAYADFLREPMMLETVNRGLLTQAAYIVIFLSLAWARLTTRDVTA</sequence>
<evidence type="ECO:0000313" key="3">
    <source>
        <dbReference type="Proteomes" id="UP000460435"/>
    </source>
</evidence>
<dbReference type="PANTHER" id="PTHR37305:SF1">
    <property type="entry name" value="MEMBRANE PROTEIN"/>
    <property type="match status" value="1"/>
</dbReference>
<keyword evidence="1" id="KW-0812">Transmembrane</keyword>
<feature type="transmembrane region" description="Helical" evidence="1">
    <location>
        <begin position="162"/>
        <end position="186"/>
    </location>
</feature>
<dbReference type="RefSeq" id="WP_162448918.1">
    <property type="nucleotide sequence ID" value="NZ_WLZY01000001.1"/>
</dbReference>
<dbReference type="EMBL" id="WLZY01000001">
    <property type="protein sequence ID" value="NDL56313.1"/>
    <property type="molecule type" value="Genomic_DNA"/>
</dbReference>
<protein>
    <submittedName>
        <fullName evidence="2">ABC transporter permease subunit</fullName>
    </submittedName>
</protein>
<proteinExistence type="predicted"/>
<evidence type="ECO:0000313" key="2">
    <source>
        <dbReference type="EMBL" id="NDL56313.1"/>
    </source>
</evidence>
<dbReference type="Proteomes" id="UP000460435">
    <property type="component" value="Unassembled WGS sequence"/>
</dbReference>
<feature type="transmembrane region" description="Helical" evidence="1">
    <location>
        <begin position="60"/>
        <end position="82"/>
    </location>
</feature>
<accession>A0A7K3LZ48</accession>
<comment type="caution">
    <text evidence="2">The sequence shown here is derived from an EMBL/GenBank/DDBJ whole genome shotgun (WGS) entry which is preliminary data.</text>
</comment>
<keyword evidence="1" id="KW-1133">Transmembrane helix</keyword>
<dbReference type="GO" id="GO:0140359">
    <property type="term" value="F:ABC-type transporter activity"/>
    <property type="evidence" value="ECO:0007669"/>
    <property type="project" value="InterPro"/>
</dbReference>
<evidence type="ECO:0000256" key="1">
    <source>
        <dbReference type="SAM" id="Phobius"/>
    </source>
</evidence>
<feature type="transmembrane region" description="Helical" evidence="1">
    <location>
        <begin position="21"/>
        <end position="40"/>
    </location>
</feature>
<keyword evidence="1" id="KW-0472">Membrane</keyword>
<dbReference type="GO" id="GO:0005886">
    <property type="term" value="C:plasma membrane"/>
    <property type="evidence" value="ECO:0007669"/>
    <property type="project" value="UniProtKB-SubCell"/>
</dbReference>
<feature type="transmembrane region" description="Helical" evidence="1">
    <location>
        <begin position="198"/>
        <end position="221"/>
    </location>
</feature>
<reference evidence="2 3" key="1">
    <citation type="submission" date="2019-11" db="EMBL/GenBank/DDBJ databases">
        <authorList>
            <person name="Li X.-J."/>
            <person name="Feng X.-M."/>
        </authorList>
    </citation>
    <scope>NUCLEOTIDE SEQUENCE [LARGE SCALE GENOMIC DNA]</scope>
    <source>
        <strain evidence="2 3">XMNu-373</strain>
    </source>
</reference>
<name>A0A7K3LZ48_9ACTN</name>